<comment type="caution">
    <text evidence="3">The sequence shown here is derived from an EMBL/GenBank/DDBJ whole genome shotgun (WGS) entry which is preliminary data.</text>
</comment>
<gene>
    <name evidence="3" type="ORF">BCR33DRAFT_813444</name>
</gene>
<keyword evidence="4" id="KW-1185">Reference proteome</keyword>
<dbReference type="OrthoDB" id="428577at2759"/>
<dbReference type="PROSITE" id="PS50053">
    <property type="entry name" value="UBIQUITIN_2"/>
    <property type="match status" value="1"/>
</dbReference>
<sequence>MAMIKRYSDRRSMLELSALTNTPTKWARPPTKKRPSSAAPSKRSLADPGLAPFALTSSVSGSESGEATFAVTVKALKGATGPCAVAGFSAFDSVDALKTKAAKALNVDAANVRLVFKGKALAGQGKTLQDFGLSQGAVVHVMIVAGTASDEKKDKDPFNEAAASIGRTRSLG</sequence>
<dbReference type="InterPro" id="IPR029071">
    <property type="entry name" value="Ubiquitin-like_domsf"/>
</dbReference>
<feature type="domain" description="Ubiquitin-like" evidence="2">
    <location>
        <begin position="69"/>
        <end position="143"/>
    </location>
</feature>
<evidence type="ECO:0000313" key="3">
    <source>
        <dbReference type="EMBL" id="ORY22066.1"/>
    </source>
</evidence>
<organism evidence="3 4">
    <name type="scientific">Rhizoclosmatium globosum</name>
    <dbReference type="NCBI Taxonomy" id="329046"/>
    <lineage>
        <taxon>Eukaryota</taxon>
        <taxon>Fungi</taxon>
        <taxon>Fungi incertae sedis</taxon>
        <taxon>Chytridiomycota</taxon>
        <taxon>Chytridiomycota incertae sedis</taxon>
        <taxon>Chytridiomycetes</taxon>
        <taxon>Chytridiales</taxon>
        <taxon>Chytriomycetaceae</taxon>
        <taxon>Rhizoclosmatium</taxon>
    </lineage>
</organism>
<dbReference type="AlphaFoldDB" id="A0A1Y2AHT7"/>
<protein>
    <recommendedName>
        <fullName evidence="2">Ubiquitin-like domain-containing protein</fullName>
    </recommendedName>
</protein>
<dbReference type="InterPro" id="IPR000626">
    <property type="entry name" value="Ubiquitin-like_dom"/>
</dbReference>
<reference evidence="3 4" key="1">
    <citation type="submission" date="2016-07" db="EMBL/GenBank/DDBJ databases">
        <title>Pervasive Adenine N6-methylation of Active Genes in Fungi.</title>
        <authorList>
            <consortium name="DOE Joint Genome Institute"/>
            <person name="Mondo S.J."/>
            <person name="Dannebaum R.O."/>
            <person name="Kuo R.C."/>
            <person name="Labutti K."/>
            <person name="Haridas S."/>
            <person name="Kuo A."/>
            <person name="Salamov A."/>
            <person name="Ahrendt S.R."/>
            <person name="Lipzen A."/>
            <person name="Sullivan W."/>
            <person name="Andreopoulos W.B."/>
            <person name="Clum A."/>
            <person name="Lindquist E."/>
            <person name="Daum C."/>
            <person name="Ramamoorthy G.K."/>
            <person name="Gryganskyi A."/>
            <person name="Culley D."/>
            <person name="Magnuson J.K."/>
            <person name="James T.Y."/>
            <person name="O'Malley M.A."/>
            <person name="Stajich J.E."/>
            <person name="Spatafora J.W."/>
            <person name="Visel A."/>
            <person name="Grigoriev I.V."/>
        </authorList>
    </citation>
    <scope>NUCLEOTIDE SEQUENCE [LARGE SCALE GENOMIC DNA]</scope>
    <source>
        <strain evidence="3 4">JEL800</strain>
    </source>
</reference>
<dbReference type="Gene3D" id="3.10.20.90">
    <property type="entry name" value="Phosphatidylinositol 3-kinase Catalytic Subunit, Chain A, domain 1"/>
    <property type="match status" value="1"/>
</dbReference>
<feature type="region of interest" description="Disordered" evidence="1">
    <location>
        <begin position="149"/>
        <end position="172"/>
    </location>
</feature>
<evidence type="ECO:0000259" key="2">
    <source>
        <dbReference type="PROSITE" id="PS50053"/>
    </source>
</evidence>
<feature type="region of interest" description="Disordered" evidence="1">
    <location>
        <begin position="18"/>
        <end position="48"/>
    </location>
</feature>
<proteinExistence type="predicted"/>
<dbReference type="SUPFAM" id="SSF54236">
    <property type="entry name" value="Ubiquitin-like"/>
    <property type="match status" value="1"/>
</dbReference>
<dbReference type="Pfam" id="PF00240">
    <property type="entry name" value="ubiquitin"/>
    <property type="match status" value="1"/>
</dbReference>
<dbReference type="SMART" id="SM00213">
    <property type="entry name" value="UBQ"/>
    <property type="match status" value="1"/>
</dbReference>
<evidence type="ECO:0000313" key="4">
    <source>
        <dbReference type="Proteomes" id="UP000193642"/>
    </source>
</evidence>
<dbReference type="EMBL" id="MCGO01000187">
    <property type="protein sequence ID" value="ORY22066.1"/>
    <property type="molecule type" value="Genomic_DNA"/>
</dbReference>
<feature type="compositionally biased region" description="Basic and acidic residues" evidence="1">
    <location>
        <begin position="149"/>
        <end position="158"/>
    </location>
</feature>
<accession>A0A1Y2AHT7</accession>
<evidence type="ECO:0000256" key="1">
    <source>
        <dbReference type="SAM" id="MobiDB-lite"/>
    </source>
</evidence>
<dbReference type="Proteomes" id="UP000193642">
    <property type="component" value="Unassembled WGS sequence"/>
</dbReference>
<name>A0A1Y2AHT7_9FUNG</name>